<name>A0AA36AWX1_OCTVU</name>
<evidence type="ECO:0000313" key="2">
    <source>
        <dbReference type="Proteomes" id="UP001162480"/>
    </source>
</evidence>
<gene>
    <name evidence="1" type="ORF">OCTVUL_1B007200</name>
</gene>
<keyword evidence="2" id="KW-1185">Reference proteome</keyword>
<accession>A0AA36AWX1</accession>
<dbReference type="AlphaFoldDB" id="A0AA36AWX1"/>
<organism evidence="1 2">
    <name type="scientific">Octopus vulgaris</name>
    <name type="common">Common octopus</name>
    <dbReference type="NCBI Taxonomy" id="6645"/>
    <lineage>
        <taxon>Eukaryota</taxon>
        <taxon>Metazoa</taxon>
        <taxon>Spiralia</taxon>
        <taxon>Lophotrochozoa</taxon>
        <taxon>Mollusca</taxon>
        <taxon>Cephalopoda</taxon>
        <taxon>Coleoidea</taxon>
        <taxon>Octopodiformes</taxon>
        <taxon>Octopoda</taxon>
        <taxon>Incirrata</taxon>
        <taxon>Octopodidae</taxon>
        <taxon>Octopus</taxon>
    </lineage>
</organism>
<proteinExistence type="predicted"/>
<sequence>MPYLIGKPIIWHSIHLARSKRVLIPASMIHEYSQQQKKFENITGHDKVVFSHAIFKDQRFKRMKRGDAAIDIK</sequence>
<reference evidence="1" key="1">
    <citation type="submission" date="2023-08" db="EMBL/GenBank/DDBJ databases">
        <authorList>
            <person name="Alioto T."/>
            <person name="Alioto T."/>
            <person name="Gomez Garrido J."/>
        </authorList>
    </citation>
    <scope>NUCLEOTIDE SEQUENCE</scope>
</reference>
<evidence type="ECO:0000313" key="1">
    <source>
        <dbReference type="EMBL" id="CAI9722387.1"/>
    </source>
</evidence>
<dbReference type="EMBL" id="OX597818">
    <property type="protein sequence ID" value="CAI9722387.1"/>
    <property type="molecule type" value="Genomic_DNA"/>
</dbReference>
<dbReference type="Proteomes" id="UP001162480">
    <property type="component" value="Chromosome 5"/>
</dbReference>
<protein>
    <submittedName>
        <fullName evidence="1">Uncharacterized protein</fullName>
    </submittedName>
</protein>